<dbReference type="OrthoDB" id="8444314at2"/>
<accession>A0A0K6IC95</accession>
<dbReference type="RefSeq" id="WP_055457183.1">
    <property type="nucleotide sequence ID" value="NZ_CYHE01000024.1"/>
</dbReference>
<organism evidence="1 2">
    <name type="scientific">Pannonibacter indicus</name>
    <dbReference type="NCBI Taxonomy" id="466044"/>
    <lineage>
        <taxon>Bacteria</taxon>
        <taxon>Pseudomonadati</taxon>
        <taxon>Pseudomonadota</taxon>
        <taxon>Alphaproteobacteria</taxon>
        <taxon>Hyphomicrobiales</taxon>
        <taxon>Stappiaceae</taxon>
        <taxon>Pannonibacter</taxon>
    </lineage>
</organism>
<evidence type="ECO:0008006" key="3">
    <source>
        <dbReference type="Google" id="ProtNLM"/>
    </source>
</evidence>
<proteinExistence type="predicted"/>
<sequence>MSEGGGNQPDLLSDLSDLDFVRYLLAEMHDDLTGKVSRFRMLTDFGCEMGPNGTMIFGGQAAYHAWVEARSSFVHGNFAATILLCQGLVEHLLAAYLHAGLMMDDIPERISFRETLRRCRERGVISDQDIADLQKLMDLRNPLSHFRHVHDESNLDRRAFDTGQHAMDLMRHDAVFAIGLAVRMLAKPAFRLG</sequence>
<name>A0A0K6IC95_9HYPH</name>
<keyword evidence="2" id="KW-1185">Reference proteome</keyword>
<reference evidence="2" key="1">
    <citation type="submission" date="2015-08" db="EMBL/GenBank/DDBJ databases">
        <authorList>
            <person name="Varghese N."/>
        </authorList>
    </citation>
    <scope>NUCLEOTIDE SEQUENCE [LARGE SCALE GENOMIC DNA]</scope>
    <source>
        <strain evidence="2">DSM 23407</strain>
    </source>
</reference>
<dbReference type="Proteomes" id="UP000183900">
    <property type="component" value="Unassembled WGS sequence"/>
</dbReference>
<evidence type="ECO:0000313" key="2">
    <source>
        <dbReference type="Proteomes" id="UP000183900"/>
    </source>
</evidence>
<dbReference type="AlphaFoldDB" id="A0A0K6IC95"/>
<dbReference type="EMBL" id="CYHE01000024">
    <property type="protein sequence ID" value="CUB00942.1"/>
    <property type="molecule type" value="Genomic_DNA"/>
</dbReference>
<gene>
    <name evidence="1" type="ORF">Ga0061067_12412</name>
</gene>
<protein>
    <recommendedName>
        <fullName evidence="3">DUF4145 domain-containing protein</fullName>
    </recommendedName>
</protein>
<evidence type="ECO:0000313" key="1">
    <source>
        <dbReference type="EMBL" id="CUB00942.1"/>
    </source>
</evidence>